<dbReference type="Pfam" id="PF12796">
    <property type="entry name" value="Ank_2"/>
    <property type="match status" value="6"/>
</dbReference>
<evidence type="ECO:0000256" key="8">
    <source>
        <dbReference type="ARBA" id="ARBA00023242"/>
    </source>
</evidence>
<feature type="compositionally biased region" description="Acidic residues" evidence="11">
    <location>
        <begin position="2932"/>
        <end position="2944"/>
    </location>
</feature>
<feature type="repeat" description="ANK" evidence="9">
    <location>
        <begin position="659"/>
        <end position="691"/>
    </location>
</feature>
<dbReference type="InterPro" id="IPR036616">
    <property type="entry name" value="Poly(ADP-ribose)pol_reg_dom_sf"/>
</dbReference>
<dbReference type="EC" id="2.4.2.-" evidence="10"/>
<keyword evidence="6 10" id="KW-0520">NAD</keyword>
<sequence length="2981" mass="335889">MAKTNRRSLRSKTTASTKSTATTSPISKPVTQRASTQKLTEKTPAESIRDFKQMNGQTLYLVHRTDQEDHEDTWEAEDTIESLDILTAFHDRVRTSTGYSTGGSTTNTNATTLEPAATTTAEATTPQRPSRTSKTRAMLRLMEQPTSTTASMTIDSDDSSDSEPRNLRKRKRTAAPTKKKTATGTVLTARGKALIRLQLELIEQRKNERARWLETHQWQDHDHYSLDSLNCCLRCSIKAYRQAVLNNDLDELKRLVEDTKTYPAWTMEERYLLEDNVLKLAISLGQDAMVDLLKEKKLAKRINLSTSLTTYGSTTGYVSRSTFGRAVKQVNESRGNRQGNSAFYHTANHEDFNVDYKFHPDYMDECLALLHTPLVETPSVLNCMLQFNSNSYFLYYVVASGSHTMAVKLLDEKKDSSGFNMLHHAVLLDQDLPSYRKNQILKKAYYSGNLSPLMCAAISPSATHLTSLFDQLDPAERVEVDELGRTIAHYAAASTTPNCIDFLISQSYNFSQADKYRLTPLIQAARFGRHQNIRPLLKYLSNDTFPCTDFADQTLLRNRRRPLHYAAVFGHGEACKELIDCGATVDAVESSQKMTPLMLAAHRGHLDCVKTLVEYGRAGLHLMDKFARSPLHLACMAGHYDVAKYLLVQGLDANAHDSSNNTPAHYVCAFGHIEVLKLLIEFGAADPSSNNVWRSTPCSVADLKGHIAIVQYLLTLPGGRVNVDFKDQDGFTMLHHAVKEKVTNHSEIEQNLRRIQVLLDKNANVNAATIDKNTVLHTLMTANYYNKHLVEIQTPSGLVVDEQVCIEYQQKVARLILDAGANVDAVNAAKNTPLAVAMANQNYSMVALLIENGAKYWSDVDDKGNTFYHGLLYGSAQLDNVRLDEKLKTIDWEKYSTIQSRYVESISSIWDAIQANPIPEDQKHECKIDHFNNQGYNALLYGIFEAIKMQREYVTKEKEIVKSGSSSRYHNRFDTANVDTTSRRPMRFVFKFDHFFVYTKKLLDFFRPNVNAVVKLPKNYLKKNPKAKPEDYPRETGCSVLQLGMSLLVNRERKWPCNSLLLFFVAAHTQHVPLLDFLLSHGANPDQQAQNSKTMCGMPPLVLCYFKRPDNQLLYLPGNTTLDRERIHKLYDIAMPSFETDRYDSLDTFIKYGANPCLFDGKRTSALMKAASALDGKAVQIMCRSLIVHQTGGIDNCDESNSTALMIAFSAYATKYKTANDVEKADITAITHLISMGANVNAAYKNGDTVVMKILRLGYFGLVEALLQLARTSLDHMAKNKNQETPLIIACKTGGPTMLKLYLARLGSDLSVTDIKDCVNAMDHENNTPLALAASKGNLTTVCTLLEYQANPNNATSDKNPLFEAIKSKQLDVVDALLCAGANPDAQDSDTNSSALHHAVRSEKIAMVRLLLKHKASPNLVDKMLQTPLHWAIQSSKNQTNRSMRVERLLLQSGADINAKDIFGRTPLHVVFTGLHIVPHMQTTYLTYKKVKALIAERKLAQEEEQTIKEYVEKYGRVNDTLDAWLEQHKRLAIDQEKLLKDRENDDSEDDKKIKLTDNNRITLAKYLDYGFEQDLNMAPFDPVDMLKDLMDTPGIELDQLDSFGRTPFHYAVIVDALSCVNMMLDSDKVDVNTQDYDTNGGVQLALRYGHSNMAVMVHKRGGSDSDIVFPDGHKDSAISYSLSQSYMNVSYLFMSNTETVLSKYPSNPSDSLFDSLAKGKFHFAHTLLRNASDSVLKGTISQTDQNLWHVISNFAPFDVDMWNDYLPDFLDRLETLDLKFTLDKNNCTPLHYAGLHGQETLMKHLLTLDPHPQCHYGVTDMQSQVWAAVLSNNLNCVKMLLDAGLPLTTGSYHTKPSILLQAVFNNNRAMVELLLQHGAELDGDSDYGRRNPVMAACVTEQVDILEALIKAGASVDKPSTITRRKQGKVYPMMTSPIFVGSVHKSNETLKVLLKAGANTNVIGPQDKNVEEGRSCLMFNICKNRVDNVKLLLEHGANLDMQDDHSNRSAFYRVFFEKKALSCKEEIYQMLFNHSPRPNINIVDEESGMVPLEVAIRNHDIALVDRLLVLGANPNIVSCKRKADACDLYNDIVNAIFHCVLNDDSDILKSICETTLHTIDWTAVDSKGRTVLSRIIDVNDGFGYKNLTTLDYLAKQMGTTLFKKVVEIPDHEGNRPTQIAMNQHRKDHHDALVGYGARPASLDTATTDDDNDVPEDSMDVEQIPLSTVEMDAEAERVVLQELAESRKKKKPIQPTTDDNKAVIDPYSKLEKIGTIVFDQGEPYDIMIMKVEVGSCLYSSNMFYKMSVIYNKLLDLYVLWTRWGAFGDTEGMHQKTPYLTQDEAVTEFKSIFKTKTGNHWDDHRTNFVEKPGRYQLIKARDPTKDAILDNVDLNFSHNEIQHTQLPNNLHNTMKLFCNFQTLKNAYKNIKVDIPIGQVPPDSIRQATAILNGLRALVTKLYENNAQRDANQKARRKELIHKVIQESSRYYRLLPTYNPNDRTGLQPILHKESVEKENARLNDARYINFTLNVVLAAKHRAKEINPFDYSYRSLGCQLAEIQPDSRTFNVVSKYMTSTAKDSGGYEIAHLFSVDRDQEKERFKPYAADANRKLLWHGSQLGNFMGILNQGLRSKPSAAEESGSLFGNGIYFADMFCKSVNFATNVYGTKNPAYGLLLLCEVALGEECPVTPYNFYQHAQDLKEKGFASFKGCGKEGPNLSNSIYDANGVMIPMGPAVKLDAPEDTNTHYDSRTAYNEYIVHDENRVKLRYMVLVRHNDYCFLCQSRTTRKHLKPLADHEFKAEQQIFGTYNAFEQQIYGMYLHDIGKTPKQFFDEKLPGFLKNQNTNKALQDWSLPLDIETSSQVCGKCANKMVSIMLTEEIQQLQQTSDISMETYPFFNLKPCRDGRECTAQHKSLAHAKQYQHWTPKQEANDTTDSEGNDDNAMDIDAAASETDEDDQDDTDHDSDEESDDEADESDEDSD</sequence>
<dbReference type="InterPro" id="IPR002110">
    <property type="entry name" value="Ankyrin_rpt"/>
</dbReference>
<dbReference type="OrthoDB" id="2017365at2759"/>
<feature type="compositionally biased region" description="Low complexity" evidence="11">
    <location>
        <begin position="11"/>
        <end position="24"/>
    </location>
</feature>
<name>A0A168SJG6_ABSGL</name>
<feature type="repeat" description="ANK" evidence="9">
    <location>
        <begin position="592"/>
        <end position="616"/>
    </location>
</feature>
<feature type="region of interest" description="Disordered" evidence="11">
    <location>
        <begin position="1"/>
        <end position="44"/>
    </location>
</feature>
<protein>
    <recommendedName>
        <fullName evidence="10">Poly [ADP-ribose] polymerase</fullName>
        <shortName evidence="10">PARP</shortName>
        <ecNumber evidence="10">2.4.2.-</ecNumber>
    </recommendedName>
</protein>
<dbReference type="InterPro" id="IPR016197">
    <property type="entry name" value="Chromo-like_dom_sf"/>
</dbReference>
<dbReference type="PROSITE" id="PS51059">
    <property type="entry name" value="PARP_CATALYTIC"/>
    <property type="match status" value="1"/>
</dbReference>
<dbReference type="GO" id="GO:0016779">
    <property type="term" value="F:nucleotidyltransferase activity"/>
    <property type="evidence" value="ECO:0007669"/>
    <property type="project" value="UniProtKB-KW"/>
</dbReference>
<evidence type="ECO:0000259" key="12">
    <source>
        <dbReference type="PROSITE" id="PS51059"/>
    </source>
</evidence>
<evidence type="ECO:0000256" key="2">
    <source>
        <dbReference type="ARBA" id="ARBA00022676"/>
    </source>
</evidence>
<feature type="region of interest" description="Disordered" evidence="11">
    <location>
        <begin position="97"/>
        <end position="183"/>
    </location>
</feature>
<dbReference type="SMART" id="SM00248">
    <property type="entry name" value="ANK"/>
    <property type="match status" value="28"/>
</dbReference>
<gene>
    <name evidence="15" type="primary">ABSGL_14182.1 scaffold 14385</name>
</gene>
<dbReference type="PROSITE" id="PS51060">
    <property type="entry name" value="PARP_ALPHA_HD"/>
    <property type="match status" value="1"/>
</dbReference>
<dbReference type="PRINTS" id="PR01415">
    <property type="entry name" value="ANKYRIN"/>
</dbReference>
<keyword evidence="5" id="KW-0677">Repeat</keyword>
<organism evidence="15">
    <name type="scientific">Absidia glauca</name>
    <name type="common">Pin mould</name>
    <dbReference type="NCBI Taxonomy" id="4829"/>
    <lineage>
        <taxon>Eukaryota</taxon>
        <taxon>Fungi</taxon>
        <taxon>Fungi incertae sedis</taxon>
        <taxon>Mucoromycota</taxon>
        <taxon>Mucoromycotina</taxon>
        <taxon>Mucoromycetes</taxon>
        <taxon>Mucorales</taxon>
        <taxon>Cunninghamellaceae</taxon>
        <taxon>Absidia</taxon>
    </lineage>
</organism>
<dbReference type="SUPFAM" id="SSF56399">
    <property type="entry name" value="ADP-ribosylation"/>
    <property type="match status" value="1"/>
</dbReference>
<dbReference type="InParanoid" id="A0A168SJG6"/>
<evidence type="ECO:0000256" key="5">
    <source>
        <dbReference type="ARBA" id="ARBA00022737"/>
    </source>
</evidence>
<feature type="repeat" description="ANK" evidence="9">
    <location>
        <begin position="1325"/>
        <end position="1357"/>
    </location>
</feature>
<dbReference type="Proteomes" id="UP000078561">
    <property type="component" value="Unassembled WGS sequence"/>
</dbReference>
<evidence type="ECO:0000256" key="10">
    <source>
        <dbReference type="RuleBase" id="RU362114"/>
    </source>
</evidence>
<evidence type="ECO:0000256" key="11">
    <source>
        <dbReference type="SAM" id="MobiDB-lite"/>
    </source>
</evidence>
<keyword evidence="4" id="KW-0548">Nucleotidyltransferase</keyword>
<dbReference type="PROSITE" id="PS51977">
    <property type="entry name" value="WGR"/>
    <property type="match status" value="1"/>
</dbReference>
<dbReference type="CDD" id="cd00024">
    <property type="entry name" value="CD_CSD"/>
    <property type="match status" value="1"/>
</dbReference>
<evidence type="ECO:0000313" key="16">
    <source>
        <dbReference type="Proteomes" id="UP000078561"/>
    </source>
</evidence>
<dbReference type="PROSITE" id="PS50297">
    <property type="entry name" value="ANK_REP_REGION"/>
    <property type="match status" value="8"/>
</dbReference>
<dbReference type="InterPro" id="IPR004102">
    <property type="entry name" value="Poly(ADP-ribose)pol_reg_dom"/>
</dbReference>
<dbReference type="Pfam" id="PF00644">
    <property type="entry name" value="PARP"/>
    <property type="match status" value="1"/>
</dbReference>
<dbReference type="OMA" id="HYAFGNE"/>
<keyword evidence="16" id="KW-1185">Reference proteome</keyword>
<dbReference type="Gene3D" id="3.90.228.10">
    <property type="match status" value="1"/>
</dbReference>
<dbReference type="SUPFAM" id="SSF142921">
    <property type="entry name" value="WGR domain-like"/>
    <property type="match status" value="1"/>
</dbReference>
<feature type="repeat" description="ANK" evidence="9">
    <location>
        <begin position="1424"/>
        <end position="1462"/>
    </location>
</feature>
<keyword evidence="3 10" id="KW-0808">Transferase</keyword>
<dbReference type="SUPFAM" id="SSF47587">
    <property type="entry name" value="Domain of poly(ADP-ribose) polymerase"/>
    <property type="match status" value="1"/>
</dbReference>
<evidence type="ECO:0000313" key="15">
    <source>
        <dbReference type="EMBL" id="SAM08519.1"/>
    </source>
</evidence>
<dbReference type="InterPro" id="IPR036930">
    <property type="entry name" value="WGR_dom_sf"/>
</dbReference>
<comment type="subcellular location">
    <subcellularLocation>
        <location evidence="1">Nucleus</location>
    </subcellularLocation>
</comment>
<feature type="compositionally biased region" description="Low complexity" evidence="11">
    <location>
        <begin position="97"/>
        <end position="126"/>
    </location>
</feature>
<feature type="repeat" description="ANK" evidence="9">
    <location>
        <begin position="1972"/>
        <end position="2004"/>
    </location>
</feature>
<dbReference type="Pfam" id="PF00023">
    <property type="entry name" value="Ank"/>
    <property type="match status" value="2"/>
</dbReference>
<reference evidence="15" key="1">
    <citation type="submission" date="2016-04" db="EMBL/GenBank/DDBJ databases">
        <authorList>
            <person name="Evans L.H."/>
            <person name="Alamgir A."/>
            <person name="Owens N."/>
            <person name="Weber N.D."/>
            <person name="Virtaneva K."/>
            <person name="Barbian K."/>
            <person name="Babar A."/>
            <person name="Rosenke K."/>
        </authorList>
    </citation>
    <scope>NUCLEOTIDE SEQUENCE [LARGE SCALE GENOMIC DNA]</scope>
    <source>
        <strain evidence="15">CBS 101.48</strain>
    </source>
</reference>
<dbReference type="InterPro" id="IPR008893">
    <property type="entry name" value="WGR_domain"/>
</dbReference>
<dbReference type="Pfam" id="PF05406">
    <property type="entry name" value="WGR"/>
    <property type="match status" value="1"/>
</dbReference>
<dbReference type="STRING" id="4829.A0A168SJG6"/>
<dbReference type="InterPro" id="IPR012317">
    <property type="entry name" value="Poly(ADP-ribose)pol_cat_dom"/>
</dbReference>
<feature type="region of interest" description="Disordered" evidence="11">
    <location>
        <begin position="2917"/>
        <end position="2981"/>
    </location>
</feature>
<dbReference type="Gene3D" id="1.20.142.10">
    <property type="entry name" value="Poly(ADP-ribose) polymerase, regulatory domain"/>
    <property type="match status" value="1"/>
</dbReference>
<dbReference type="GO" id="GO:0005634">
    <property type="term" value="C:nucleus"/>
    <property type="evidence" value="ECO:0007669"/>
    <property type="project" value="UniProtKB-SubCell"/>
</dbReference>
<dbReference type="PANTHER" id="PTHR24123">
    <property type="entry name" value="ANKYRIN REPEAT-CONTAINING"/>
    <property type="match status" value="1"/>
</dbReference>
<evidence type="ECO:0000256" key="6">
    <source>
        <dbReference type="ARBA" id="ARBA00023027"/>
    </source>
</evidence>
<dbReference type="EMBL" id="LT554895">
    <property type="protein sequence ID" value="SAM08519.1"/>
    <property type="molecule type" value="Genomic_DNA"/>
</dbReference>
<dbReference type="SUPFAM" id="SSF48403">
    <property type="entry name" value="Ankyrin repeat"/>
    <property type="match status" value="7"/>
</dbReference>
<evidence type="ECO:0000259" key="13">
    <source>
        <dbReference type="PROSITE" id="PS51060"/>
    </source>
</evidence>
<dbReference type="SMART" id="SM00773">
    <property type="entry name" value="WGR"/>
    <property type="match status" value="1"/>
</dbReference>
<evidence type="ECO:0000256" key="9">
    <source>
        <dbReference type="PROSITE-ProRule" id="PRU00023"/>
    </source>
</evidence>
<dbReference type="PROSITE" id="PS50088">
    <property type="entry name" value="ANK_REPEAT"/>
    <property type="match status" value="10"/>
</dbReference>
<feature type="domain" description="WGR" evidence="14">
    <location>
        <begin position="2273"/>
        <end position="2373"/>
    </location>
</feature>
<keyword evidence="8" id="KW-0539">Nucleus</keyword>
<proteinExistence type="predicted"/>
<evidence type="ECO:0000256" key="4">
    <source>
        <dbReference type="ARBA" id="ARBA00022695"/>
    </source>
</evidence>
<dbReference type="Gene3D" id="1.25.40.20">
    <property type="entry name" value="Ankyrin repeat-containing domain"/>
    <property type="match status" value="9"/>
</dbReference>
<dbReference type="SUPFAM" id="SSF54160">
    <property type="entry name" value="Chromo domain-like"/>
    <property type="match status" value="1"/>
</dbReference>
<dbReference type="CDD" id="cd07997">
    <property type="entry name" value="WGR_PARP"/>
    <property type="match status" value="1"/>
</dbReference>
<accession>A0A168SJG6</accession>
<evidence type="ECO:0000256" key="1">
    <source>
        <dbReference type="ARBA" id="ARBA00004123"/>
    </source>
</evidence>
<feature type="repeat" description="ANK" evidence="9">
    <location>
        <begin position="626"/>
        <end position="658"/>
    </location>
</feature>
<feature type="compositionally biased region" description="Acidic residues" evidence="11">
    <location>
        <begin position="2952"/>
        <end position="2981"/>
    </location>
</feature>
<evidence type="ECO:0000256" key="3">
    <source>
        <dbReference type="ARBA" id="ARBA00022679"/>
    </source>
</evidence>
<dbReference type="InterPro" id="IPR051165">
    <property type="entry name" value="Multifunctional_ANK_Repeat"/>
</dbReference>
<feature type="compositionally biased region" description="Basic residues" evidence="11">
    <location>
        <begin position="1"/>
        <end position="10"/>
    </location>
</feature>
<feature type="repeat" description="ANK" evidence="9">
    <location>
        <begin position="2047"/>
        <end position="2079"/>
    </location>
</feature>
<feature type="domain" description="PARP catalytic" evidence="12">
    <location>
        <begin position="2543"/>
        <end position="2781"/>
    </location>
</feature>
<dbReference type="InterPro" id="IPR036770">
    <property type="entry name" value="Ankyrin_rpt-contain_sf"/>
</dbReference>
<feature type="compositionally biased region" description="Basic residues" evidence="11">
    <location>
        <begin position="167"/>
        <end position="181"/>
    </location>
</feature>
<dbReference type="GO" id="GO:0003950">
    <property type="term" value="F:NAD+ poly-ADP-ribosyltransferase activity"/>
    <property type="evidence" value="ECO:0007669"/>
    <property type="project" value="UniProtKB-UniRule"/>
</dbReference>
<feature type="compositionally biased region" description="Polar residues" evidence="11">
    <location>
        <begin position="25"/>
        <end position="38"/>
    </location>
</feature>
<keyword evidence="2 10" id="KW-0328">Glycosyltransferase</keyword>
<feature type="domain" description="PARP alpha-helical" evidence="13">
    <location>
        <begin position="2401"/>
        <end position="2533"/>
    </location>
</feature>
<keyword evidence="7 9" id="KW-0040">ANK repeat</keyword>
<dbReference type="PANTHER" id="PTHR24123:SF33">
    <property type="entry name" value="PROTEIN HOS4"/>
    <property type="match status" value="1"/>
</dbReference>
<feature type="repeat" description="ANK" evidence="9">
    <location>
        <begin position="558"/>
        <end position="590"/>
    </location>
</feature>
<feature type="repeat" description="ANK" evidence="9">
    <location>
        <begin position="1357"/>
        <end position="1389"/>
    </location>
</feature>
<evidence type="ECO:0000256" key="7">
    <source>
        <dbReference type="ARBA" id="ARBA00023043"/>
    </source>
</evidence>
<evidence type="ECO:0000259" key="14">
    <source>
        <dbReference type="PROSITE" id="PS51977"/>
    </source>
</evidence>
<dbReference type="Pfam" id="PF02877">
    <property type="entry name" value="PARP_reg"/>
    <property type="match status" value="1"/>
</dbReference>
<feature type="repeat" description="ANK" evidence="9">
    <location>
        <begin position="1391"/>
        <end position="1423"/>
    </location>
</feature>
<dbReference type="Gene3D" id="2.40.50.40">
    <property type="match status" value="1"/>
</dbReference>